<feature type="domain" description="PsbP C-terminal" evidence="1">
    <location>
        <begin position="76"/>
        <end position="224"/>
    </location>
</feature>
<dbReference type="PANTHER" id="PTHR31407:SF4">
    <property type="entry name" value="PSBP-LIKE PROTEIN 1, CHLOROPLASTIC"/>
    <property type="match status" value="1"/>
</dbReference>
<dbReference type="GO" id="GO:0015979">
    <property type="term" value="P:photosynthesis"/>
    <property type="evidence" value="ECO:0007669"/>
    <property type="project" value="InterPro"/>
</dbReference>
<dbReference type="GO" id="GO:0019898">
    <property type="term" value="C:extrinsic component of membrane"/>
    <property type="evidence" value="ECO:0007669"/>
    <property type="project" value="InterPro"/>
</dbReference>
<sequence>MAFSAVARVNLAGVASGRASGSTRRSARVAVVRCDAQQETRSAQLSRRDALQLAAGSAFLTAAVPLPSLAAKTPKGFVGVRDPADGYQFFYPFGWQEVSIPGQEVVFKDVIEPLESVSVNILDVPDKSSITEYGDPKEVAFTLADKVLTPPNQPVEILKAKEDTFEGVTYYTFEFTVDAGNYKRHAVASVAVNNHKFYTLLTGSNERRWNKTKDKLLQMVDSFSTFPILQ</sequence>
<evidence type="ECO:0000313" key="2">
    <source>
        <dbReference type="EMBL" id="CAD9221136.1"/>
    </source>
</evidence>
<name>A0A7S1XAT4_9CHLO</name>
<proteinExistence type="predicted"/>
<dbReference type="GO" id="GO:0005509">
    <property type="term" value="F:calcium ion binding"/>
    <property type="evidence" value="ECO:0007669"/>
    <property type="project" value="InterPro"/>
</dbReference>
<protein>
    <recommendedName>
        <fullName evidence="1">PsbP C-terminal domain-containing protein</fullName>
    </recommendedName>
</protein>
<dbReference type="GO" id="GO:0009654">
    <property type="term" value="C:photosystem II oxygen evolving complex"/>
    <property type="evidence" value="ECO:0007669"/>
    <property type="project" value="InterPro"/>
</dbReference>
<evidence type="ECO:0000259" key="1">
    <source>
        <dbReference type="Pfam" id="PF01789"/>
    </source>
</evidence>
<dbReference type="EMBL" id="HBGG01039624">
    <property type="protein sequence ID" value="CAD9221136.1"/>
    <property type="molecule type" value="Transcribed_RNA"/>
</dbReference>
<dbReference type="NCBIfam" id="NF040946">
    <property type="entry name" value="PSII_PsbP"/>
    <property type="match status" value="1"/>
</dbReference>
<dbReference type="AlphaFoldDB" id="A0A7S1XAT4"/>
<dbReference type="PANTHER" id="PTHR31407">
    <property type="match status" value="1"/>
</dbReference>
<gene>
    <name evidence="2" type="ORF">TCHU04912_LOCUS20410</name>
</gene>
<accession>A0A7S1XAT4</accession>
<dbReference type="Gene3D" id="3.40.1000.10">
    <property type="entry name" value="Mog1/PsbP, alpha/beta/alpha sandwich"/>
    <property type="match status" value="1"/>
</dbReference>
<dbReference type="InterPro" id="IPR016123">
    <property type="entry name" value="Mog1/PsbP_a/b/a-sand"/>
</dbReference>
<reference evidence="2" key="1">
    <citation type="submission" date="2021-01" db="EMBL/GenBank/DDBJ databases">
        <authorList>
            <person name="Corre E."/>
            <person name="Pelletier E."/>
            <person name="Niang G."/>
            <person name="Scheremetjew M."/>
            <person name="Finn R."/>
            <person name="Kale V."/>
            <person name="Holt S."/>
            <person name="Cochrane G."/>
            <person name="Meng A."/>
            <person name="Brown T."/>
            <person name="Cohen L."/>
        </authorList>
    </citation>
    <scope>NUCLEOTIDE SEQUENCE</scope>
    <source>
        <strain evidence="2">PLY429</strain>
    </source>
</reference>
<dbReference type="Pfam" id="PF01789">
    <property type="entry name" value="PsbP"/>
    <property type="match status" value="1"/>
</dbReference>
<dbReference type="SUPFAM" id="SSF55724">
    <property type="entry name" value="Mog1p/PsbP-like"/>
    <property type="match status" value="1"/>
</dbReference>
<organism evidence="2">
    <name type="scientific">Tetraselmis chuii</name>
    <dbReference type="NCBI Taxonomy" id="63592"/>
    <lineage>
        <taxon>Eukaryota</taxon>
        <taxon>Viridiplantae</taxon>
        <taxon>Chlorophyta</taxon>
        <taxon>core chlorophytes</taxon>
        <taxon>Chlorodendrophyceae</taxon>
        <taxon>Chlorodendrales</taxon>
        <taxon>Chlorodendraceae</taxon>
        <taxon>Tetraselmis</taxon>
    </lineage>
</organism>
<dbReference type="InterPro" id="IPR002683">
    <property type="entry name" value="PsbP_C"/>
</dbReference>